<dbReference type="STRING" id="569365.A0A0D2AUD5"/>
<dbReference type="Proteomes" id="UP000054466">
    <property type="component" value="Unassembled WGS sequence"/>
</dbReference>
<dbReference type="InterPro" id="IPR029063">
    <property type="entry name" value="SAM-dependent_MTases_sf"/>
</dbReference>
<evidence type="ECO:0000313" key="3">
    <source>
        <dbReference type="Proteomes" id="UP000054466"/>
    </source>
</evidence>
<feature type="domain" description="Methyltransferase" evidence="1">
    <location>
        <begin position="54"/>
        <end position="148"/>
    </location>
</feature>
<sequence>MSQPTFQPDKYLLQRGIQASCRLTAQHFLLTQRAGGLIHPFIAEEIRSKKDLAIADAGCGNGIWAIETAEEHPSAEVVGLDVSAAQFPAAWTCPQNCCFHQLDLMQPVGEEYNNCFDLINVRLLAGPLNGGNFHPIVDNLFRMLKPNGLIQWLDVALEGIRAYDSSEDSDIMPNWGQPASISTQFPAFVKSTGWLKQLPTFLNQRGFTDIEMHECPPKKSILRHETDDIGLVLIELSKSHPNVESDTADKFKVAVADLLKEISEGRLFTVVLQTTIGRKPRGGLSKVEQIQVRKVYPTLPAPTDNIWRRVASRRGERELDENGLNSDLKSGAFSD</sequence>
<proteinExistence type="predicted"/>
<dbReference type="RefSeq" id="XP_016249063.1">
    <property type="nucleotide sequence ID" value="XM_016391544.1"/>
</dbReference>
<protein>
    <recommendedName>
        <fullName evidence="1">Methyltransferase domain-containing protein</fullName>
    </recommendedName>
</protein>
<dbReference type="HOGENOM" id="CLU_010595_9_1_1"/>
<evidence type="ECO:0000313" key="2">
    <source>
        <dbReference type="EMBL" id="KIW28847.1"/>
    </source>
</evidence>
<dbReference type="Pfam" id="PF13649">
    <property type="entry name" value="Methyltransf_25"/>
    <property type="match status" value="1"/>
</dbReference>
<reference evidence="2 3" key="1">
    <citation type="submission" date="2015-01" db="EMBL/GenBank/DDBJ databases">
        <title>The Genome Sequence of Cladophialophora immunda CBS83496.</title>
        <authorList>
            <consortium name="The Broad Institute Genomics Platform"/>
            <person name="Cuomo C."/>
            <person name="de Hoog S."/>
            <person name="Gorbushina A."/>
            <person name="Stielow B."/>
            <person name="Teixiera M."/>
            <person name="Abouelleil A."/>
            <person name="Chapman S.B."/>
            <person name="Priest M."/>
            <person name="Young S.K."/>
            <person name="Wortman J."/>
            <person name="Nusbaum C."/>
            <person name="Birren B."/>
        </authorList>
    </citation>
    <scope>NUCLEOTIDE SEQUENCE [LARGE SCALE GENOMIC DNA]</scope>
    <source>
        <strain evidence="2 3">CBS 83496</strain>
    </source>
</reference>
<dbReference type="VEuPathDB" id="FungiDB:PV07_04710"/>
<dbReference type="EMBL" id="KN847042">
    <property type="protein sequence ID" value="KIW28847.1"/>
    <property type="molecule type" value="Genomic_DNA"/>
</dbReference>
<keyword evidence="3" id="KW-1185">Reference proteome</keyword>
<dbReference type="Gene3D" id="3.40.50.150">
    <property type="entry name" value="Vaccinia Virus protein VP39"/>
    <property type="match status" value="1"/>
</dbReference>
<dbReference type="OrthoDB" id="417697at2759"/>
<dbReference type="InterPro" id="IPR041698">
    <property type="entry name" value="Methyltransf_25"/>
</dbReference>
<gene>
    <name evidence="2" type="ORF">PV07_04710</name>
</gene>
<dbReference type="PANTHER" id="PTHR43591">
    <property type="entry name" value="METHYLTRANSFERASE"/>
    <property type="match status" value="1"/>
</dbReference>
<dbReference type="CDD" id="cd02440">
    <property type="entry name" value="AdoMet_MTases"/>
    <property type="match status" value="1"/>
</dbReference>
<dbReference type="SUPFAM" id="SSF53335">
    <property type="entry name" value="S-adenosyl-L-methionine-dependent methyltransferases"/>
    <property type="match status" value="1"/>
</dbReference>
<evidence type="ECO:0000259" key="1">
    <source>
        <dbReference type="Pfam" id="PF13649"/>
    </source>
</evidence>
<dbReference type="GeneID" id="27343904"/>
<accession>A0A0D2AUD5</accession>
<dbReference type="AlphaFoldDB" id="A0A0D2AUD5"/>
<name>A0A0D2AUD5_9EURO</name>
<organism evidence="2 3">
    <name type="scientific">Cladophialophora immunda</name>
    <dbReference type="NCBI Taxonomy" id="569365"/>
    <lineage>
        <taxon>Eukaryota</taxon>
        <taxon>Fungi</taxon>
        <taxon>Dikarya</taxon>
        <taxon>Ascomycota</taxon>
        <taxon>Pezizomycotina</taxon>
        <taxon>Eurotiomycetes</taxon>
        <taxon>Chaetothyriomycetidae</taxon>
        <taxon>Chaetothyriales</taxon>
        <taxon>Herpotrichiellaceae</taxon>
        <taxon>Cladophialophora</taxon>
    </lineage>
</organism>
<dbReference type="PANTHER" id="PTHR43591:SF110">
    <property type="entry name" value="RHODANESE DOMAIN-CONTAINING PROTEIN"/>
    <property type="match status" value="1"/>
</dbReference>